<evidence type="ECO:0000313" key="1">
    <source>
        <dbReference type="EMBL" id="TFK61177.1"/>
    </source>
</evidence>
<organism evidence="1 2">
    <name type="scientific">Pluteus cervinus</name>
    <dbReference type="NCBI Taxonomy" id="181527"/>
    <lineage>
        <taxon>Eukaryota</taxon>
        <taxon>Fungi</taxon>
        <taxon>Dikarya</taxon>
        <taxon>Basidiomycota</taxon>
        <taxon>Agaricomycotina</taxon>
        <taxon>Agaricomycetes</taxon>
        <taxon>Agaricomycetidae</taxon>
        <taxon>Agaricales</taxon>
        <taxon>Pluteineae</taxon>
        <taxon>Pluteaceae</taxon>
        <taxon>Pluteus</taxon>
    </lineage>
</organism>
<dbReference type="EMBL" id="ML208686">
    <property type="protein sequence ID" value="TFK61177.1"/>
    <property type="molecule type" value="Genomic_DNA"/>
</dbReference>
<accession>A0ACD3A8N5</accession>
<reference evidence="1 2" key="1">
    <citation type="journal article" date="2019" name="Nat. Ecol. Evol.">
        <title>Megaphylogeny resolves global patterns of mushroom evolution.</title>
        <authorList>
            <person name="Varga T."/>
            <person name="Krizsan K."/>
            <person name="Foldi C."/>
            <person name="Dima B."/>
            <person name="Sanchez-Garcia M."/>
            <person name="Sanchez-Ramirez S."/>
            <person name="Szollosi G.J."/>
            <person name="Szarkandi J.G."/>
            <person name="Papp V."/>
            <person name="Albert L."/>
            <person name="Andreopoulos W."/>
            <person name="Angelini C."/>
            <person name="Antonin V."/>
            <person name="Barry K.W."/>
            <person name="Bougher N.L."/>
            <person name="Buchanan P."/>
            <person name="Buyck B."/>
            <person name="Bense V."/>
            <person name="Catcheside P."/>
            <person name="Chovatia M."/>
            <person name="Cooper J."/>
            <person name="Damon W."/>
            <person name="Desjardin D."/>
            <person name="Finy P."/>
            <person name="Geml J."/>
            <person name="Haridas S."/>
            <person name="Hughes K."/>
            <person name="Justo A."/>
            <person name="Karasinski D."/>
            <person name="Kautmanova I."/>
            <person name="Kiss B."/>
            <person name="Kocsube S."/>
            <person name="Kotiranta H."/>
            <person name="LaButti K.M."/>
            <person name="Lechner B.E."/>
            <person name="Liimatainen K."/>
            <person name="Lipzen A."/>
            <person name="Lukacs Z."/>
            <person name="Mihaltcheva S."/>
            <person name="Morgado L.N."/>
            <person name="Niskanen T."/>
            <person name="Noordeloos M.E."/>
            <person name="Ohm R.A."/>
            <person name="Ortiz-Santana B."/>
            <person name="Ovrebo C."/>
            <person name="Racz N."/>
            <person name="Riley R."/>
            <person name="Savchenko A."/>
            <person name="Shiryaev A."/>
            <person name="Soop K."/>
            <person name="Spirin V."/>
            <person name="Szebenyi C."/>
            <person name="Tomsovsky M."/>
            <person name="Tulloss R.E."/>
            <person name="Uehling J."/>
            <person name="Grigoriev I.V."/>
            <person name="Vagvolgyi C."/>
            <person name="Papp T."/>
            <person name="Martin F.M."/>
            <person name="Miettinen O."/>
            <person name="Hibbett D.S."/>
            <person name="Nagy L.G."/>
        </authorList>
    </citation>
    <scope>NUCLEOTIDE SEQUENCE [LARGE SCALE GENOMIC DNA]</scope>
    <source>
        <strain evidence="1 2">NL-1719</strain>
    </source>
</reference>
<protein>
    <submittedName>
        <fullName evidence="1">DHS-like NAD/FAD-binding domain-containing protein</fullName>
    </submittedName>
</protein>
<sequence>RDLLRRISLAIGKSKKVVVVSGAGISCSSGIPDFRTSGGLFNSLKKRFGTSGEDLFNVSVFNTPLTCQAFHTFMGELKVMIDEAQPTRTHRFIKMLEVTGILLRSYTQNIDGLERRAGLLEALSEEGLRVTAKNVQLHGSMRGLQCILCAAKFPWTADDLAYAQKGDARKCPACLKNCKSAFNRLTRSRGTSIGFLRPTVVLYDEQHPLGDEIAKIQKRDLRARPDFLIVIGTSLKVPGLVDLVKNFSNQVNRRENVIFVNKTPALKKWSNFFGYHICGDTDAWVEMVEAD</sequence>
<evidence type="ECO:0000313" key="2">
    <source>
        <dbReference type="Proteomes" id="UP000308600"/>
    </source>
</evidence>
<proteinExistence type="predicted"/>
<feature type="non-terminal residue" evidence="1">
    <location>
        <position position="291"/>
    </location>
</feature>
<dbReference type="Proteomes" id="UP000308600">
    <property type="component" value="Unassembled WGS sequence"/>
</dbReference>
<gene>
    <name evidence="1" type="ORF">BDN72DRAFT_742783</name>
</gene>
<keyword evidence="2" id="KW-1185">Reference proteome</keyword>
<feature type="non-terminal residue" evidence="1">
    <location>
        <position position="1"/>
    </location>
</feature>
<name>A0ACD3A8N5_9AGAR</name>